<evidence type="ECO:0000256" key="2">
    <source>
        <dbReference type="ARBA" id="ARBA00022741"/>
    </source>
</evidence>
<keyword evidence="8" id="KW-1185">Reference proteome</keyword>
<comment type="pathway">
    <text evidence="5">Cofactor biosynthesis; coenzyme A biosynthesis; CoA from (R)-pantothenate: step 5/5.</text>
</comment>
<dbReference type="Pfam" id="PF01121">
    <property type="entry name" value="CoaE"/>
    <property type="match status" value="1"/>
</dbReference>
<keyword evidence="2 5" id="KW-0547">Nucleotide-binding</keyword>
<dbReference type="CDD" id="cd02022">
    <property type="entry name" value="DPCK"/>
    <property type="match status" value="1"/>
</dbReference>
<name>A0ABT3CYE3_9BACT</name>
<evidence type="ECO:0000256" key="1">
    <source>
        <dbReference type="ARBA" id="ARBA00009018"/>
    </source>
</evidence>
<sequence length="194" mass="21737">MKKIGITGGIGSGKSTVCRIFETLGIPCYDADSRAKHLMNHSPEVITAIKEAFGEESYLDGQLNRNFLAKEVFGAGDRVKQLNAIVHPAVGKDFEQWVSGQQSPYVIKEAALLIESGSYQALDALINVTSPIELRIKRIKARDPFRTEDEIQGIIHKQFSDERRNEVANHIIQNDEKQLLIPQVLQLHEAFLKN</sequence>
<gene>
    <name evidence="5 7" type="primary">coaE</name>
    <name evidence="7" type="ORF">N7U62_18710</name>
</gene>
<dbReference type="EC" id="2.7.1.24" evidence="5 6"/>
<dbReference type="HAMAP" id="MF_00376">
    <property type="entry name" value="Dephospho_CoA_kinase"/>
    <property type="match status" value="1"/>
</dbReference>
<protein>
    <recommendedName>
        <fullName evidence="5 6">Dephospho-CoA kinase</fullName>
        <ecNumber evidence="5 6">2.7.1.24</ecNumber>
    </recommendedName>
    <alternativeName>
        <fullName evidence="5">Dephosphocoenzyme A kinase</fullName>
    </alternativeName>
</protein>
<dbReference type="RefSeq" id="WP_264139614.1">
    <property type="nucleotide sequence ID" value="NZ_JAOYOD010000001.1"/>
</dbReference>
<comment type="caution">
    <text evidence="7">The sequence shown here is derived from an EMBL/GenBank/DDBJ whole genome shotgun (WGS) entry which is preliminary data.</text>
</comment>
<dbReference type="NCBIfam" id="TIGR00152">
    <property type="entry name" value="dephospho-CoA kinase"/>
    <property type="match status" value="1"/>
</dbReference>
<dbReference type="Proteomes" id="UP001300692">
    <property type="component" value="Unassembled WGS sequence"/>
</dbReference>
<keyword evidence="5" id="KW-0963">Cytoplasm</keyword>
<dbReference type="Gene3D" id="3.40.50.300">
    <property type="entry name" value="P-loop containing nucleotide triphosphate hydrolases"/>
    <property type="match status" value="1"/>
</dbReference>
<feature type="binding site" evidence="5">
    <location>
        <begin position="11"/>
        <end position="16"/>
    </location>
    <ligand>
        <name>ATP</name>
        <dbReference type="ChEBI" id="CHEBI:30616"/>
    </ligand>
</feature>
<evidence type="ECO:0000256" key="4">
    <source>
        <dbReference type="ARBA" id="ARBA00022993"/>
    </source>
</evidence>
<proteinExistence type="inferred from homology"/>
<dbReference type="EMBL" id="JAOYOD010000001">
    <property type="protein sequence ID" value="MCV9388720.1"/>
    <property type="molecule type" value="Genomic_DNA"/>
</dbReference>
<comment type="subcellular location">
    <subcellularLocation>
        <location evidence="5">Cytoplasm</location>
    </subcellularLocation>
</comment>
<comment type="function">
    <text evidence="5">Catalyzes the phosphorylation of the 3'-hydroxyl group of dephosphocoenzyme A to form coenzyme A.</text>
</comment>
<evidence type="ECO:0000256" key="5">
    <source>
        <dbReference type="HAMAP-Rule" id="MF_00376"/>
    </source>
</evidence>
<evidence type="ECO:0000256" key="6">
    <source>
        <dbReference type="NCBIfam" id="TIGR00152"/>
    </source>
</evidence>
<organism evidence="7 8">
    <name type="scientific">Reichenbachiella ulvae</name>
    <dbReference type="NCBI Taxonomy" id="2980104"/>
    <lineage>
        <taxon>Bacteria</taxon>
        <taxon>Pseudomonadati</taxon>
        <taxon>Bacteroidota</taxon>
        <taxon>Cytophagia</taxon>
        <taxon>Cytophagales</taxon>
        <taxon>Reichenbachiellaceae</taxon>
        <taxon>Reichenbachiella</taxon>
    </lineage>
</organism>
<reference evidence="7 8" key="1">
    <citation type="submission" date="2022-10" db="EMBL/GenBank/DDBJ databases">
        <title>Comparative genomics and taxonomic characterization of three novel marine species of genus Reichenbachiella exhibiting antioxidant and polysaccharide degradation activities.</title>
        <authorList>
            <person name="Muhammad N."/>
            <person name="Lee Y.-J."/>
            <person name="Ko J."/>
            <person name="Kim S.-G."/>
        </authorList>
    </citation>
    <scope>NUCLEOTIDE SEQUENCE [LARGE SCALE GENOMIC DNA]</scope>
    <source>
        <strain evidence="7 8">ABR2-5</strain>
    </source>
</reference>
<comment type="catalytic activity">
    <reaction evidence="5">
        <text>3'-dephospho-CoA + ATP = ADP + CoA + H(+)</text>
        <dbReference type="Rhea" id="RHEA:18245"/>
        <dbReference type="ChEBI" id="CHEBI:15378"/>
        <dbReference type="ChEBI" id="CHEBI:30616"/>
        <dbReference type="ChEBI" id="CHEBI:57287"/>
        <dbReference type="ChEBI" id="CHEBI:57328"/>
        <dbReference type="ChEBI" id="CHEBI:456216"/>
        <dbReference type="EC" id="2.7.1.24"/>
    </reaction>
</comment>
<evidence type="ECO:0000313" key="8">
    <source>
        <dbReference type="Proteomes" id="UP001300692"/>
    </source>
</evidence>
<dbReference type="PANTHER" id="PTHR10695">
    <property type="entry name" value="DEPHOSPHO-COA KINASE-RELATED"/>
    <property type="match status" value="1"/>
</dbReference>
<dbReference type="PANTHER" id="PTHR10695:SF46">
    <property type="entry name" value="BIFUNCTIONAL COENZYME A SYNTHASE-RELATED"/>
    <property type="match status" value="1"/>
</dbReference>
<keyword evidence="4 5" id="KW-0173">Coenzyme A biosynthesis</keyword>
<dbReference type="InterPro" id="IPR001977">
    <property type="entry name" value="Depp_CoAkinase"/>
</dbReference>
<keyword evidence="5 7" id="KW-0808">Transferase</keyword>
<dbReference type="GO" id="GO:0004140">
    <property type="term" value="F:dephospho-CoA kinase activity"/>
    <property type="evidence" value="ECO:0007669"/>
    <property type="project" value="UniProtKB-EC"/>
</dbReference>
<evidence type="ECO:0000313" key="7">
    <source>
        <dbReference type="EMBL" id="MCV9388720.1"/>
    </source>
</evidence>
<keyword evidence="5 7" id="KW-0418">Kinase</keyword>
<accession>A0ABT3CYE3</accession>
<dbReference type="SUPFAM" id="SSF52540">
    <property type="entry name" value="P-loop containing nucleoside triphosphate hydrolases"/>
    <property type="match status" value="1"/>
</dbReference>
<dbReference type="InterPro" id="IPR027417">
    <property type="entry name" value="P-loop_NTPase"/>
</dbReference>
<dbReference type="PROSITE" id="PS51219">
    <property type="entry name" value="DPCK"/>
    <property type="match status" value="1"/>
</dbReference>
<comment type="similarity">
    <text evidence="1 5">Belongs to the CoaE family.</text>
</comment>
<evidence type="ECO:0000256" key="3">
    <source>
        <dbReference type="ARBA" id="ARBA00022840"/>
    </source>
</evidence>
<keyword evidence="3 5" id="KW-0067">ATP-binding</keyword>